<proteinExistence type="predicted"/>
<keyword evidence="1" id="KW-0812">Transmembrane</keyword>
<organism evidence="2 3">
    <name type="scientific">Butyrivibrio proteoclasticus</name>
    <dbReference type="NCBI Taxonomy" id="43305"/>
    <lineage>
        <taxon>Bacteria</taxon>
        <taxon>Bacillati</taxon>
        <taxon>Bacillota</taxon>
        <taxon>Clostridia</taxon>
        <taxon>Lachnospirales</taxon>
        <taxon>Lachnospiraceae</taxon>
        <taxon>Butyrivibrio</taxon>
    </lineage>
</organism>
<dbReference type="Proteomes" id="UP000182624">
    <property type="component" value="Unassembled WGS sequence"/>
</dbReference>
<keyword evidence="3" id="KW-1185">Reference proteome</keyword>
<dbReference type="EMBL" id="FOXO01000007">
    <property type="protein sequence ID" value="SFP75359.1"/>
    <property type="molecule type" value="Genomic_DNA"/>
</dbReference>
<evidence type="ECO:0000313" key="2">
    <source>
        <dbReference type="EMBL" id="SFP75359.1"/>
    </source>
</evidence>
<name>A0A1I5SXA0_9FIRM</name>
<dbReference type="RefSeq" id="WP_074885944.1">
    <property type="nucleotide sequence ID" value="NZ_FOXO01000007.1"/>
</dbReference>
<evidence type="ECO:0000313" key="3">
    <source>
        <dbReference type="Proteomes" id="UP000182624"/>
    </source>
</evidence>
<evidence type="ECO:0000256" key="1">
    <source>
        <dbReference type="SAM" id="Phobius"/>
    </source>
</evidence>
<keyword evidence="1" id="KW-0472">Membrane</keyword>
<feature type="transmembrane region" description="Helical" evidence="1">
    <location>
        <begin position="6"/>
        <end position="22"/>
    </location>
</feature>
<sequence>MIDILISIIILLCVGLAVFYIYKEKKKGTHCIGCPMAGNCSKAKACSSLTKKQ</sequence>
<dbReference type="AlphaFoldDB" id="A0A1I5SXA0"/>
<accession>A0A1I5SXA0</accession>
<protein>
    <submittedName>
        <fullName evidence="2">Virus attachment protein p12 family protein</fullName>
    </submittedName>
</protein>
<gene>
    <name evidence="2" type="ORF">SAMN04487928_107109</name>
</gene>
<dbReference type="Pfam" id="PF12669">
    <property type="entry name" value="FeoB_associated"/>
    <property type="match status" value="1"/>
</dbReference>
<reference evidence="3" key="1">
    <citation type="submission" date="2016-10" db="EMBL/GenBank/DDBJ databases">
        <authorList>
            <person name="Varghese N."/>
            <person name="Submissions S."/>
        </authorList>
    </citation>
    <scope>NUCLEOTIDE SEQUENCE [LARGE SCALE GENOMIC DNA]</scope>
    <source>
        <strain evidence="3">P18</strain>
    </source>
</reference>
<dbReference type="OrthoDB" id="3267663at2"/>
<keyword evidence="1" id="KW-1133">Transmembrane helix</keyword>